<keyword evidence="4" id="KW-0145">Chemotaxis</keyword>
<dbReference type="PANTHER" id="PTHR32089:SF120">
    <property type="entry name" value="METHYL-ACCEPTING CHEMOTAXIS PROTEIN TLPQ"/>
    <property type="match status" value="1"/>
</dbReference>
<dbReference type="InterPro" id="IPR004089">
    <property type="entry name" value="MCPsignal_dom"/>
</dbReference>
<evidence type="ECO:0000256" key="5">
    <source>
        <dbReference type="ARBA" id="ARBA00022692"/>
    </source>
</evidence>
<comment type="similarity">
    <text evidence="9">Belongs to the methyl-accepting chemotaxis (MCP) protein family.</text>
</comment>
<evidence type="ECO:0000259" key="12">
    <source>
        <dbReference type="PROSITE" id="PS50111"/>
    </source>
</evidence>
<dbReference type="Pfam" id="PF00015">
    <property type="entry name" value="MCPsignal"/>
    <property type="match status" value="1"/>
</dbReference>
<evidence type="ECO:0000256" key="8">
    <source>
        <dbReference type="ARBA" id="ARBA00023224"/>
    </source>
</evidence>
<dbReference type="InterPro" id="IPR047347">
    <property type="entry name" value="YvaQ-like_sensor"/>
</dbReference>
<evidence type="ECO:0000256" key="2">
    <source>
        <dbReference type="ARBA" id="ARBA00022475"/>
    </source>
</evidence>
<keyword evidence="15" id="KW-1185">Reference proteome</keyword>
<accession>A0A239LGX2</accession>
<dbReference type="CDD" id="cd06225">
    <property type="entry name" value="HAMP"/>
    <property type="match status" value="1"/>
</dbReference>
<evidence type="ECO:0000256" key="4">
    <source>
        <dbReference type="ARBA" id="ARBA00022500"/>
    </source>
</evidence>
<dbReference type="PANTHER" id="PTHR32089">
    <property type="entry name" value="METHYL-ACCEPTING CHEMOTAXIS PROTEIN MCPB"/>
    <property type="match status" value="1"/>
</dbReference>
<dbReference type="CDD" id="cd11386">
    <property type="entry name" value="MCP_signal"/>
    <property type="match status" value="1"/>
</dbReference>
<keyword evidence="8 10" id="KW-0807">Transducer</keyword>
<protein>
    <submittedName>
        <fullName evidence="14">Methyl-accepting chemotaxis protein</fullName>
    </submittedName>
</protein>
<evidence type="ECO:0000256" key="6">
    <source>
        <dbReference type="ARBA" id="ARBA00022989"/>
    </source>
</evidence>
<dbReference type="Pfam" id="PF00672">
    <property type="entry name" value="HAMP"/>
    <property type="match status" value="1"/>
</dbReference>
<dbReference type="InterPro" id="IPR003660">
    <property type="entry name" value="HAMP_dom"/>
</dbReference>
<feature type="domain" description="Methyl-accepting transducer" evidence="12">
    <location>
        <begin position="269"/>
        <end position="505"/>
    </location>
</feature>
<evidence type="ECO:0000256" key="3">
    <source>
        <dbReference type="ARBA" id="ARBA00022481"/>
    </source>
</evidence>
<dbReference type="GO" id="GO:0004888">
    <property type="term" value="F:transmembrane signaling receptor activity"/>
    <property type="evidence" value="ECO:0007669"/>
    <property type="project" value="InterPro"/>
</dbReference>
<dbReference type="SMART" id="SM00283">
    <property type="entry name" value="MA"/>
    <property type="match status" value="1"/>
</dbReference>
<evidence type="ECO:0000313" key="14">
    <source>
        <dbReference type="EMBL" id="SNT28919.1"/>
    </source>
</evidence>
<dbReference type="SUPFAM" id="SSF58104">
    <property type="entry name" value="Methyl-accepting chemotaxis protein (MCP) signaling domain"/>
    <property type="match status" value="1"/>
</dbReference>
<feature type="domain" description="HAMP" evidence="13">
    <location>
        <begin position="212"/>
        <end position="264"/>
    </location>
</feature>
<dbReference type="PROSITE" id="PS50111">
    <property type="entry name" value="CHEMOTAXIS_TRANSDUC_2"/>
    <property type="match status" value="1"/>
</dbReference>
<keyword evidence="7 11" id="KW-0472">Membrane</keyword>
<dbReference type="InterPro" id="IPR024478">
    <property type="entry name" value="HlyB_4HB_MCP"/>
</dbReference>
<dbReference type="GO" id="GO:0005886">
    <property type="term" value="C:plasma membrane"/>
    <property type="evidence" value="ECO:0007669"/>
    <property type="project" value="UniProtKB-SubCell"/>
</dbReference>
<evidence type="ECO:0000256" key="9">
    <source>
        <dbReference type="ARBA" id="ARBA00029447"/>
    </source>
</evidence>
<dbReference type="GO" id="GO:0007165">
    <property type="term" value="P:signal transduction"/>
    <property type="evidence" value="ECO:0007669"/>
    <property type="project" value="UniProtKB-KW"/>
</dbReference>
<dbReference type="OrthoDB" id="8724574at2"/>
<evidence type="ECO:0000313" key="15">
    <source>
        <dbReference type="Proteomes" id="UP000198407"/>
    </source>
</evidence>
<dbReference type="SMART" id="SM00304">
    <property type="entry name" value="HAMP"/>
    <property type="match status" value="2"/>
</dbReference>
<comment type="subcellular location">
    <subcellularLocation>
        <location evidence="1">Cell membrane</location>
        <topology evidence="1">Multi-pass membrane protein</topology>
    </subcellularLocation>
</comment>
<keyword evidence="6 11" id="KW-1133">Transmembrane helix</keyword>
<organism evidence="14 15">
    <name type="scientific">Pseudomonas japonica</name>
    <dbReference type="NCBI Taxonomy" id="256466"/>
    <lineage>
        <taxon>Bacteria</taxon>
        <taxon>Pseudomonadati</taxon>
        <taxon>Pseudomonadota</taxon>
        <taxon>Gammaproteobacteria</taxon>
        <taxon>Pseudomonadales</taxon>
        <taxon>Pseudomonadaceae</taxon>
        <taxon>Pseudomonas</taxon>
    </lineage>
</organism>
<reference evidence="15" key="1">
    <citation type="submission" date="2017-06" db="EMBL/GenBank/DDBJ databases">
        <authorList>
            <person name="Varghese N."/>
            <person name="Submissions S."/>
        </authorList>
    </citation>
    <scope>NUCLEOTIDE SEQUENCE [LARGE SCALE GENOMIC DNA]</scope>
    <source>
        <strain evidence="15">DSM 22348</strain>
    </source>
</reference>
<dbReference type="Gene3D" id="1.10.287.950">
    <property type="entry name" value="Methyl-accepting chemotaxis protein"/>
    <property type="match status" value="1"/>
</dbReference>
<dbReference type="GO" id="GO:0006935">
    <property type="term" value="P:chemotaxis"/>
    <property type="evidence" value="ECO:0007669"/>
    <property type="project" value="UniProtKB-KW"/>
</dbReference>
<keyword evidence="5 11" id="KW-0812">Transmembrane</keyword>
<dbReference type="CDD" id="cd19411">
    <property type="entry name" value="MCP2201-like_sensor"/>
    <property type="match status" value="1"/>
</dbReference>
<name>A0A239LGX2_9PSED</name>
<dbReference type="PROSITE" id="PS50885">
    <property type="entry name" value="HAMP"/>
    <property type="match status" value="1"/>
</dbReference>
<dbReference type="STRING" id="1215104.GCA_000730585_00265"/>
<dbReference type="PRINTS" id="PR00260">
    <property type="entry name" value="CHEMTRNSDUCR"/>
</dbReference>
<evidence type="ECO:0000256" key="7">
    <source>
        <dbReference type="ARBA" id="ARBA00023136"/>
    </source>
</evidence>
<evidence type="ECO:0000256" key="10">
    <source>
        <dbReference type="PROSITE-ProRule" id="PRU00284"/>
    </source>
</evidence>
<dbReference type="FunFam" id="1.10.287.950:FF:000001">
    <property type="entry name" value="Methyl-accepting chemotaxis sensory transducer"/>
    <property type="match status" value="1"/>
</dbReference>
<keyword evidence="2" id="KW-1003">Cell membrane</keyword>
<dbReference type="Pfam" id="PF12729">
    <property type="entry name" value="4HB_MCP_1"/>
    <property type="match status" value="1"/>
</dbReference>
<evidence type="ECO:0000256" key="11">
    <source>
        <dbReference type="SAM" id="Phobius"/>
    </source>
</evidence>
<sequence length="541" mass="57694">MQFRQIKIGKRAAGMFTLLGLLVLALGLISLYETRQMDRASSDIRMTWLPAVVSLGEVGTDINRARAMTMRSLLEEQPETRAATLKRAEQLNQNLKDTLDTYERTIFEPQDRNLFNTFVSARERYAQIQASVSDAVLNNRLDNARQLINGPLGEATDAMQAALRALVKYNAEGAEKASQRSADASRESFLLIISALVLIMLALAVIATLLTRSIVVPLAEAVEVAERIATGDLTRDIETAGKDEPALLLGALKRMQSSLRSTLARISASSDQLASASEELHSVTEDTSRGLHQQSAEIDQAATAVNQMTAAVEDVANNAVSTADASKGADQTTRDGRERVTQALHSIQLLVHEVTGTAGDIEKLAASANEISRVMDVIGAIAGQTNLLALNAAIEAARAGEAGRGFAVVADEVRALAHRTQQSTGEIEQIVAEIQSGTGRAVEAMQSSQGHASGTLDVARAAGEALELIAEAIAAINQRNLVIASASEQQAQVAREVDRNLVNIRDLSQQTSAGANQTSAAAQDLSRLAVELNGMVAQFKV</sequence>
<dbReference type="EMBL" id="FZOL01000035">
    <property type="protein sequence ID" value="SNT28919.1"/>
    <property type="molecule type" value="Genomic_DNA"/>
</dbReference>
<feature type="transmembrane region" description="Helical" evidence="11">
    <location>
        <begin position="189"/>
        <end position="210"/>
    </location>
</feature>
<dbReference type="Proteomes" id="UP000198407">
    <property type="component" value="Unassembled WGS sequence"/>
</dbReference>
<proteinExistence type="inferred from homology"/>
<keyword evidence="3" id="KW-0488">Methylation</keyword>
<gene>
    <name evidence="14" type="ORF">SAMN05444352_13537</name>
</gene>
<evidence type="ECO:0000256" key="1">
    <source>
        <dbReference type="ARBA" id="ARBA00004651"/>
    </source>
</evidence>
<evidence type="ECO:0000259" key="13">
    <source>
        <dbReference type="PROSITE" id="PS50885"/>
    </source>
</evidence>
<feature type="transmembrane region" description="Helical" evidence="11">
    <location>
        <begin position="12"/>
        <end position="32"/>
    </location>
</feature>
<dbReference type="AlphaFoldDB" id="A0A239LGX2"/>
<dbReference type="InterPro" id="IPR004090">
    <property type="entry name" value="Chemotax_Me-accpt_rcpt"/>
</dbReference>